<proteinExistence type="predicted"/>
<keyword evidence="1" id="KW-0812">Transmembrane</keyword>
<name>A0A090G0T9_MESPL</name>
<dbReference type="Proteomes" id="UP000046122">
    <property type="component" value="Unassembled WGS sequence"/>
</dbReference>
<feature type="transmembrane region" description="Helical" evidence="1">
    <location>
        <begin position="22"/>
        <end position="42"/>
    </location>
</feature>
<dbReference type="AlphaFoldDB" id="A0A090G0T9"/>
<protein>
    <submittedName>
        <fullName evidence="3">Uncharacterized protein</fullName>
    </submittedName>
</protein>
<evidence type="ECO:0000256" key="1">
    <source>
        <dbReference type="SAM" id="Phobius"/>
    </source>
</evidence>
<gene>
    <name evidence="3" type="ORF">MPL3365_100199</name>
    <name evidence="2" type="ORF">MPLDJ20_120077</name>
</gene>
<evidence type="ECO:0000313" key="2">
    <source>
        <dbReference type="EMBL" id="CDX24937.1"/>
    </source>
</evidence>
<dbReference type="EMBL" id="CCNE01000002">
    <property type="protein sequence ID" value="CDX49741.1"/>
    <property type="molecule type" value="Genomic_DNA"/>
</dbReference>
<evidence type="ECO:0000313" key="3">
    <source>
        <dbReference type="EMBL" id="CDX49741.1"/>
    </source>
</evidence>
<accession>A0A090G0T9</accession>
<organism evidence="3 4">
    <name type="scientific">Mesorhizobium plurifarium</name>
    <dbReference type="NCBI Taxonomy" id="69974"/>
    <lineage>
        <taxon>Bacteria</taxon>
        <taxon>Pseudomonadati</taxon>
        <taxon>Pseudomonadota</taxon>
        <taxon>Alphaproteobacteria</taxon>
        <taxon>Hyphomicrobiales</taxon>
        <taxon>Phyllobacteriaceae</taxon>
        <taxon>Mesorhizobium</taxon>
    </lineage>
</organism>
<sequence length="82" mass="8903">MNAGLDASHGTSCSPWRDRHEFTFTLLTALYQFLALGVRLYVPEFCGTGRGQHLVCAAAALSIGPASVRTRPTLLPGRTENR</sequence>
<evidence type="ECO:0000313" key="5">
    <source>
        <dbReference type="Proteomes" id="UP000046373"/>
    </source>
</evidence>
<dbReference type="EMBL" id="CCNB01000004">
    <property type="protein sequence ID" value="CDX24937.1"/>
    <property type="molecule type" value="Genomic_DNA"/>
</dbReference>
<reference evidence="4 5" key="1">
    <citation type="submission" date="2014-08" db="EMBL/GenBank/DDBJ databases">
        <authorList>
            <person name="Moulin Lionel"/>
        </authorList>
    </citation>
    <scope>NUCLEOTIDE SEQUENCE [LARGE SCALE GENOMIC DNA]</scope>
</reference>
<evidence type="ECO:0000313" key="4">
    <source>
        <dbReference type="Proteomes" id="UP000046122"/>
    </source>
</evidence>
<dbReference type="Proteomes" id="UP000046373">
    <property type="component" value="Unassembled WGS sequence"/>
</dbReference>
<keyword evidence="1" id="KW-1133">Transmembrane helix</keyword>
<keyword evidence="1" id="KW-0472">Membrane</keyword>